<protein>
    <recommendedName>
        <fullName evidence="5">NB-ARC domain-containing protein</fullName>
    </recommendedName>
</protein>
<dbReference type="PANTHER" id="PTHR33463">
    <property type="entry name" value="NB-ARC DOMAIN-CONTAINING PROTEIN-RELATED"/>
    <property type="match status" value="1"/>
</dbReference>
<reference evidence="3" key="1">
    <citation type="submission" date="2023-05" db="EMBL/GenBank/DDBJ databases">
        <authorList>
            <person name="Huff M."/>
        </authorList>
    </citation>
    <scope>NUCLEOTIDE SEQUENCE</scope>
</reference>
<dbReference type="InterPro" id="IPR042197">
    <property type="entry name" value="Apaf_helical"/>
</dbReference>
<evidence type="ECO:0000256" key="2">
    <source>
        <dbReference type="ARBA" id="ARBA00022821"/>
    </source>
</evidence>
<accession>A0AAD2E4U4</accession>
<dbReference type="GO" id="GO:0043531">
    <property type="term" value="F:ADP binding"/>
    <property type="evidence" value="ECO:0007669"/>
    <property type="project" value="InterPro"/>
</dbReference>
<dbReference type="SUPFAM" id="SSF52540">
    <property type="entry name" value="P-loop containing nucleoside triphosphate hydrolases"/>
    <property type="match status" value="1"/>
</dbReference>
<dbReference type="GO" id="GO:0006952">
    <property type="term" value="P:defense response"/>
    <property type="evidence" value="ECO:0007669"/>
    <property type="project" value="UniProtKB-KW"/>
</dbReference>
<dbReference type="PANTHER" id="PTHR33463:SF218">
    <property type="entry name" value="DISEASE RESISTANCE PROTEIN RPS2-LIKE"/>
    <property type="match status" value="1"/>
</dbReference>
<sequence>MEVLSEEEAWILFMNKHSYGIRLPPKVEEIAREVVKKCASLPLAIITIAGSLRVEDEGEDSDDDPFTVIRPANVFCMLRCYLDPPSLFYLSTNFCNSFTSLQSKSTTQKNS</sequence>
<dbReference type="EMBL" id="OU503050">
    <property type="protein sequence ID" value="CAI9777324.1"/>
    <property type="molecule type" value="Genomic_DNA"/>
</dbReference>
<name>A0AAD2E4U4_9LAMI</name>
<dbReference type="Gene3D" id="1.10.8.430">
    <property type="entry name" value="Helical domain of apoptotic protease-activating factors"/>
    <property type="match status" value="1"/>
</dbReference>
<organism evidence="3 4">
    <name type="scientific">Fraxinus pennsylvanica</name>
    <dbReference type="NCBI Taxonomy" id="56036"/>
    <lineage>
        <taxon>Eukaryota</taxon>
        <taxon>Viridiplantae</taxon>
        <taxon>Streptophyta</taxon>
        <taxon>Embryophyta</taxon>
        <taxon>Tracheophyta</taxon>
        <taxon>Spermatophyta</taxon>
        <taxon>Magnoliopsida</taxon>
        <taxon>eudicotyledons</taxon>
        <taxon>Gunneridae</taxon>
        <taxon>Pentapetalae</taxon>
        <taxon>asterids</taxon>
        <taxon>lamiids</taxon>
        <taxon>Lamiales</taxon>
        <taxon>Oleaceae</taxon>
        <taxon>Oleeae</taxon>
        <taxon>Fraxinus</taxon>
    </lineage>
</organism>
<gene>
    <name evidence="3" type="ORF">FPE_LOCUS24754</name>
</gene>
<keyword evidence="1" id="KW-0433">Leucine-rich repeat</keyword>
<evidence type="ECO:0000256" key="1">
    <source>
        <dbReference type="ARBA" id="ARBA00022614"/>
    </source>
</evidence>
<dbReference type="InterPro" id="IPR027417">
    <property type="entry name" value="P-loop_NTPase"/>
</dbReference>
<evidence type="ECO:0000313" key="4">
    <source>
        <dbReference type="Proteomes" id="UP000834106"/>
    </source>
</evidence>
<dbReference type="InterPro" id="IPR050905">
    <property type="entry name" value="Plant_NBS-LRR"/>
</dbReference>
<proteinExistence type="predicted"/>
<dbReference type="GO" id="GO:0005524">
    <property type="term" value="F:ATP binding"/>
    <property type="evidence" value="ECO:0007669"/>
    <property type="project" value="UniProtKB-KW"/>
</dbReference>
<evidence type="ECO:0008006" key="5">
    <source>
        <dbReference type="Google" id="ProtNLM"/>
    </source>
</evidence>
<keyword evidence="4" id="KW-1185">Reference proteome</keyword>
<evidence type="ECO:0000313" key="3">
    <source>
        <dbReference type="EMBL" id="CAI9777324.1"/>
    </source>
</evidence>
<dbReference type="Proteomes" id="UP000834106">
    <property type="component" value="Chromosome 15"/>
</dbReference>
<dbReference type="AlphaFoldDB" id="A0AAD2E4U4"/>
<keyword evidence="2" id="KW-0611">Plant defense</keyword>